<evidence type="ECO:0000256" key="5">
    <source>
        <dbReference type="RuleBase" id="RU003509"/>
    </source>
</evidence>
<dbReference type="InterPro" id="IPR005610">
    <property type="entry name" value="PSII_Psb28_class-1"/>
</dbReference>
<evidence type="ECO:0000313" key="7">
    <source>
        <dbReference type="Proteomes" id="UP000738376"/>
    </source>
</evidence>
<dbReference type="Pfam" id="PF03912">
    <property type="entry name" value="Psb28"/>
    <property type="match status" value="1"/>
</dbReference>
<comment type="subcellular location">
    <subcellularLocation>
        <location evidence="1">Membrane</location>
        <topology evidence="1">Peripheral membrane protein</topology>
    </subcellularLocation>
</comment>
<dbReference type="PANTHER" id="PTHR34963:SF2">
    <property type="entry name" value="PHOTOSYSTEM II REACTION CENTER PSB28 PROTEIN, CHLOROPLASTIC"/>
    <property type="match status" value="1"/>
</dbReference>
<dbReference type="EMBL" id="JAAVJL010000001">
    <property type="protein sequence ID" value="NMF58386.1"/>
    <property type="molecule type" value="Genomic_DNA"/>
</dbReference>
<keyword evidence="3" id="KW-0472">Membrane</keyword>
<gene>
    <name evidence="6" type="primary">psb28</name>
    <name evidence="6" type="ORF">HC246_10225</name>
</gene>
<evidence type="ECO:0000313" key="6">
    <source>
        <dbReference type="EMBL" id="NMF58386.1"/>
    </source>
</evidence>
<dbReference type="Proteomes" id="UP000738376">
    <property type="component" value="Unassembled WGS sequence"/>
</dbReference>
<evidence type="ECO:0000256" key="4">
    <source>
        <dbReference type="ARBA" id="ARBA00023276"/>
    </source>
</evidence>
<evidence type="ECO:0000256" key="1">
    <source>
        <dbReference type="ARBA" id="ARBA00004170"/>
    </source>
</evidence>
<sequence length="123" mass="13911">MNSITPSIEFFAGIPEELSDVRLRRDRNTGENSVKMTFVNIKAVQGANSFAKASFNDIRLVDSEGTISIEPKTSKLFWQDKGDDSELAKIEIVFDVGSTDHWDRFMRFMERYAAANGFEFTAS</sequence>
<dbReference type="Gene3D" id="2.40.30.220">
    <property type="entry name" value="Photosystem II Psb28"/>
    <property type="match status" value="1"/>
</dbReference>
<proteinExistence type="inferred from homology"/>
<evidence type="ECO:0000256" key="2">
    <source>
        <dbReference type="ARBA" id="ARBA00022531"/>
    </source>
</evidence>
<comment type="caution">
    <text evidence="6">The sequence shown here is derived from an EMBL/GenBank/DDBJ whole genome shotgun (WGS) entry which is preliminary data.</text>
</comment>
<protein>
    <recommendedName>
        <fullName evidence="5">Photosystem II reaction center Psb28 protein</fullName>
    </recommendedName>
</protein>
<dbReference type="RefSeq" id="WP_169363300.1">
    <property type="nucleotide sequence ID" value="NZ_JAAVJL010000001.1"/>
</dbReference>
<name>A0ABX1LSA9_9CYAN</name>
<reference evidence="6 7" key="1">
    <citation type="submission" date="2020-03" db="EMBL/GenBank/DDBJ databases">
        <title>Draft Genome Sequence of 2-Methylisoborneol Producing Pseudanabaena yagii Strain GIHE-NHR1 Isolated from North Han River in South Korea.</title>
        <authorList>
            <person name="Jeong J."/>
        </authorList>
    </citation>
    <scope>NUCLEOTIDE SEQUENCE [LARGE SCALE GENOMIC DNA]</scope>
    <source>
        <strain evidence="6 7">GIHE-NHR1</strain>
    </source>
</reference>
<evidence type="ECO:0000256" key="3">
    <source>
        <dbReference type="ARBA" id="ARBA00023136"/>
    </source>
</evidence>
<dbReference type="InterPro" id="IPR038676">
    <property type="entry name" value="Psb28_c1_sf"/>
</dbReference>
<keyword evidence="2 5" id="KW-0602">Photosynthesis</keyword>
<dbReference type="PANTHER" id="PTHR34963">
    <property type="match status" value="1"/>
</dbReference>
<organism evidence="6 7">
    <name type="scientific">Pseudanabaena yagii GIHE-NHR1</name>
    <dbReference type="NCBI Taxonomy" id="2722753"/>
    <lineage>
        <taxon>Bacteria</taxon>
        <taxon>Bacillati</taxon>
        <taxon>Cyanobacteriota</taxon>
        <taxon>Cyanophyceae</taxon>
        <taxon>Pseudanabaenales</taxon>
        <taxon>Pseudanabaenaceae</taxon>
        <taxon>Pseudanabaena</taxon>
        <taxon>Pseudanabaena yagii</taxon>
    </lineage>
</organism>
<accession>A0ABX1LSA9</accession>
<keyword evidence="4 5" id="KW-0604">Photosystem II</keyword>
<keyword evidence="7" id="KW-1185">Reference proteome</keyword>
<comment type="similarity">
    <text evidence="5">Belongs to the Psb28 family.</text>
</comment>
<dbReference type="NCBIfam" id="TIGR03047">
    <property type="entry name" value="PS_II_psb28"/>
    <property type="match status" value="1"/>
</dbReference>